<dbReference type="AlphaFoldDB" id="A0A0W0V8F3"/>
<dbReference type="PANTHER" id="PTHR38684">
    <property type="entry name" value="PROTEIN AMPE"/>
    <property type="match status" value="1"/>
</dbReference>
<keyword evidence="1" id="KW-1133">Transmembrane helix</keyword>
<dbReference type="Proteomes" id="UP000055035">
    <property type="component" value="Unassembled WGS sequence"/>
</dbReference>
<proteinExistence type="predicted"/>
<name>A0A0W0V8F3_9GAMM</name>
<keyword evidence="3" id="KW-1185">Reference proteome</keyword>
<dbReference type="GO" id="GO:0005886">
    <property type="term" value="C:plasma membrane"/>
    <property type="evidence" value="ECO:0007669"/>
    <property type="project" value="TreeGrafter"/>
</dbReference>
<comment type="caution">
    <text evidence="2">The sequence shown here is derived from an EMBL/GenBank/DDBJ whole genome shotgun (WGS) entry which is preliminary data.</text>
</comment>
<dbReference type="OrthoDB" id="9811967at2"/>
<dbReference type="EMBL" id="LNYJ01000011">
    <property type="protein sequence ID" value="KTD16166.1"/>
    <property type="molecule type" value="Genomic_DNA"/>
</dbReference>
<dbReference type="STRING" id="456.Ljor_0472"/>
<reference evidence="2 3" key="1">
    <citation type="submission" date="2015-11" db="EMBL/GenBank/DDBJ databases">
        <title>Genomic analysis of 38 Legionella species identifies large and diverse effector repertoires.</title>
        <authorList>
            <person name="Burstein D."/>
            <person name="Amaro F."/>
            <person name="Zusman T."/>
            <person name="Lifshitz Z."/>
            <person name="Cohen O."/>
            <person name="Gilbert J.A."/>
            <person name="Pupko T."/>
            <person name="Shuman H.A."/>
            <person name="Segal G."/>
        </authorList>
    </citation>
    <scope>NUCLEOTIDE SEQUENCE [LARGE SCALE GENOMIC DNA]</scope>
    <source>
        <strain evidence="2 3">BL-540</strain>
    </source>
</reference>
<feature type="transmembrane region" description="Helical" evidence="1">
    <location>
        <begin position="74"/>
        <end position="92"/>
    </location>
</feature>
<keyword evidence="1" id="KW-0812">Transmembrane</keyword>
<feature type="transmembrane region" description="Helical" evidence="1">
    <location>
        <begin position="47"/>
        <end position="67"/>
    </location>
</feature>
<protein>
    <submittedName>
        <fullName evidence="2">Inner membrane protein AmpE</fullName>
    </submittedName>
</protein>
<feature type="transmembrane region" description="Helical" evidence="1">
    <location>
        <begin position="124"/>
        <end position="145"/>
    </location>
</feature>
<evidence type="ECO:0000256" key="1">
    <source>
        <dbReference type="SAM" id="Phobius"/>
    </source>
</evidence>
<dbReference type="InterPro" id="IPR052966">
    <property type="entry name" value="Beta-lactamase_Reg"/>
</dbReference>
<dbReference type="RefSeq" id="WP_058470041.1">
    <property type="nucleotide sequence ID" value="NZ_CAAAIC010000007.1"/>
</dbReference>
<keyword evidence="1" id="KW-0472">Membrane</keyword>
<dbReference type="PANTHER" id="PTHR38684:SF1">
    <property type="entry name" value="PROTEIN AMPE"/>
    <property type="match status" value="1"/>
</dbReference>
<evidence type="ECO:0000313" key="2">
    <source>
        <dbReference type="EMBL" id="KTD16166.1"/>
    </source>
</evidence>
<evidence type="ECO:0000313" key="3">
    <source>
        <dbReference type="Proteomes" id="UP000055035"/>
    </source>
</evidence>
<organism evidence="2 3">
    <name type="scientific">Legionella jordanis</name>
    <dbReference type="NCBI Taxonomy" id="456"/>
    <lineage>
        <taxon>Bacteria</taxon>
        <taxon>Pseudomonadati</taxon>
        <taxon>Pseudomonadota</taxon>
        <taxon>Gammaproteobacteria</taxon>
        <taxon>Legionellales</taxon>
        <taxon>Legionellaceae</taxon>
        <taxon>Legionella</taxon>
    </lineage>
</organism>
<dbReference type="GO" id="GO:0046677">
    <property type="term" value="P:response to antibiotic"/>
    <property type="evidence" value="ECO:0007669"/>
    <property type="project" value="TreeGrafter"/>
</dbReference>
<dbReference type="PATRIC" id="fig|456.5.peg.498"/>
<sequence>MKLFVIVLCLLSERYLVHSLSHRRFNWFPAFFAGISERLGRSEPSHFNQALILALVVLIPIVIVWLIFYLLGSLFFGFIAFLLNLVIFYYCLGPQNPFYPVRDEAEENNEVVVSDYFAKVNGELFAVIFWYILLGPLGVLFYRLVSLCREQLLTSQLAQVMTNILDWVPARLSVLLYLLVGNFQRGIHFLGRMFLASPEKNSLLLGEGGLLAARTTADESISMPQAEHLVEQALIVLLVFLALFTLISWL</sequence>
<gene>
    <name evidence="2" type="ORF">Ljor_0472</name>
</gene>
<accession>A0A0W0V8F3</accession>
<feature type="transmembrane region" description="Helical" evidence="1">
    <location>
        <begin position="229"/>
        <end position="249"/>
    </location>
</feature>